<evidence type="ECO:0000313" key="1">
    <source>
        <dbReference type="EMBL" id="SQD92116.1"/>
    </source>
</evidence>
<reference evidence="2" key="1">
    <citation type="submission" date="2018-05" db="EMBL/GenBank/DDBJ databases">
        <authorList>
            <person name="Hao L."/>
        </authorList>
    </citation>
    <scope>NUCLEOTIDE SEQUENCE [LARGE SCALE GENOMIC DNA]</scope>
</reference>
<dbReference type="EMBL" id="LS483254">
    <property type="protein sequence ID" value="SQD92116.1"/>
    <property type="molecule type" value="Genomic_DNA"/>
</dbReference>
<keyword evidence="2" id="KW-1185">Reference proteome</keyword>
<evidence type="ECO:0000313" key="2">
    <source>
        <dbReference type="Proteomes" id="UP000249818"/>
    </source>
</evidence>
<dbReference type="AlphaFoldDB" id="A0A2X3KX14"/>
<dbReference type="Proteomes" id="UP000249818">
    <property type="component" value="Chromosome BARAN1"/>
</dbReference>
<name>A0A2X3KX14_9BACT</name>
<gene>
    <name evidence="1" type="ORF">BARAN1_0091</name>
</gene>
<protein>
    <recommendedName>
        <fullName evidence="3">Outer membrane lipoprotein-sorting protein</fullName>
    </recommendedName>
</protein>
<dbReference type="KEGG" id="bana:BARAN1_0091"/>
<evidence type="ECO:0008006" key="3">
    <source>
        <dbReference type="Google" id="ProtNLM"/>
    </source>
</evidence>
<sequence>MGYDWPVNGWVVAAVLLLGGVLALAPTVWSWLDPASPARTVERLFVVLSSWNGIRDLVAHVVLRGVEGETAARVTFLAPANLRLDVLAPESLAGTVFALRPVGEEWLFVHYRPGMDLGIEARIAAQELTESLHLPALAEVEEALRRGEVQVSYVPAGGLADPTFDEYDLGGLPGPFPRIVLRVDPPTSLPRGVALYADLAQTPTLTIEVARDSGAADPTGEWLMEVNTGLELRDVFRLDPLPHRWLAPLPPGG</sequence>
<organism evidence="1 2">
    <name type="scientific">Candidatus Bipolaricaulis anaerobius</name>
    <dbReference type="NCBI Taxonomy" id="2026885"/>
    <lineage>
        <taxon>Bacteria</taxon>
        <taxon>Candidatus Bipolaricaulota</taxon>
        <taxon>Candidatus Bipolaricaulia</taxon>
        <taxon>Candidatus Bipolaricaulales</taxon>
        <taxon>Candidatus Bipolaricaulaceae</taxon>
        <taxon>Candidatus Bipolaricaulis</taxon>
    </lineage>
</organism>
<accession>A0A2X3KX14</accession>
<proteinExistence type="predicted"/>